<keyword evidence="1" id="KW-0732">Signal</keyword>
<accession>A0A495S6T4</accession>
<evidence type="ECO:0000259" key="2">
    <source>
        <dbReference type="PROSITE" id="PS50106"/>
    </source>
</evidence>
<dbReference type="GO" id="GO:0006508">
    <property type="term" value="P:proteolysis"/>
    <property type="evidence" value="ECO:0007669"/>
    <property type="project" value="UniProtKB-KW"/>
</dbReference>
<dbReference type="SMART" id="SM00228">
    <property type="entry name" value="PDZ"/>
    <property type="match status" value="1"/>
</dbReference>
<reference evidence="3 4" key="1">
    <citation type="submission" date="2018-10" db="EMBL/GenBank/DDBJ databases">
        <title>Genomic Encyclopedia of Archaeal and Bacterial Type Strains, Phase II (KMG-II): from individual species to whole genera.</title>
        <authorList>
            <person name="Goeker M."/>
        </authorList>
    </citation>
    <scope>NUCLEOTIDE SEQUENCE [LARGE SCALE GENOMIC DNA]</scope>
    <source>
        <strain evidence="3 4">DSM 15094</strain>
    </source>
</reference>
<name>A0A495S6T4_9FLAO</name>
<keyword evidence="4" id="KW-1185">Reference proteome</keyword>
<dbReference type="AlphaFoldDB" id="A0A495S6T4"/>
<sequence>MMKKPLFLFSICMFVSVVFAQQGFQFEKEVNKVSMPFKLINNLVFVPIKVNGIELNFLLDTGVAETILFSLEDKKEVRFFNAEKILLKGLGSQVAVEGLKSTNNILEFGSLKNKNHMLYIVLDPDFNLSSNIGIPVNGIIGYQFFRNNLVEIDYQKRKVFVYKDTAKNRSKFEKKFTAVPIAIEKSKPYLKSTIYQDNRNVEVKLLIDIGNSDAVWLFPDKSELIKIPEKNFDDFLGKGFSGDVEGKRGRIQKFEMADFEFINPVVAFPDSISIRNVTMVPDRMGSVGGEIMKRFTVVFNYQNQQMYLKNNRDYKAPFSYNKSGVEIQHNGLQWVQETVRMQTVPLSTKYNEEGGVTVSTDFKYKFQLKPIYEIAHVRKNSPAAIAGLQKGDIIISINNNTPYKYSLQEINSLFKSVDDKWITIEVERESEVLKFQFKLDDIL</sequence>
<dbReference type="Gene3D" id="2.40.70.10">
    <property type="entry name" value="Acid Proteases"/>
    <property type="match status" value="1"/>
</dbReference>
<keyword evidence="3" id="KW-0378">Hydrolase</keyword>
<dbReference type="InterPro" id="IPR036034">
    <property type="entry name" value="PDZ_sf"/>
</dbReference>
<dbReference type="EMBL" id="RBXA01000001">
    <property type="protein sequence ID" value="RKS95577.1"/>
    <property type="molecule type" value="Genomic_DNA"/>
</dbReference>
<keyword evidence="3" id="KW-0645">Protease</keyword>
<dbReference type="PROSITE" id="PS50106">
    <property type="entry name" value="PDZ"/>
    <property type="match status" value="1"/>
</dbReference>
<evidence type="ECO:0000313" key="3">
    <source>
        <dbReference type="EMBL" id="RKS95577.1"/>
    </source>
</evidence>
<dbReference type="InterPro" id="IPR041489">
    <property type="entry name" value="PDZ_6"/>
</dbReference>
<comment type="caution">
    <text evidence="3">The sequence shown here is derived from an EMBL/GenBank/DDBJ whole genome shotgun (WGS) entry which is preliminary data.</text>
</comment>
<dbReference type="SUPFAM" id="SSF50156">
    <property type="entry name" value="PDZ domain-like"/>
    <property type="match status" value="1"/>
</dbReference>
<feature type="chain" id="PRO_5019776629" evidence="1">
    <location>
        <begin position="21"/>
        <end position="443"/>
    </location>
</feature>
<feature type="signal peptide" evidence="1">
    <location>
        <begin position="1"/>
        <end position="20"/>
    </location>
</feature>
<protein>
    <submittedName>
        <fullName evidence="3">Aspartyl protease</fullName>
    </submittedName>
</protein>
<evidence type="ECO:0000256" key="1">
    <source>
        <dbReference type="SAM" id="SignalP"/>
    </source>
</evidence>
<evidence type="ECO:0000313" key="4">
    <source>
        <dbReference type="Proteomes" id="UP000280091"/>
    </source>
</evidence>
<dbReference type="Gene3D" id="2.30.42.10">
    <property type="match status" value="1"/>
</dbReference>
<dbReference type="SUPFAM" id="SSF50630">
    <property type="entry name" value="Acid proteases"/>
    <property type="match status" value="1"/>
</dbReference>
<dbReference type="Proteomes" id="UP000280091">
    <property type="component" value="Unassembled WGS sequence"/>
</dbReference>
<gene>
    <name evidence="3" type="ORF">BC952_1270</name>
</gene>
<dbReference type="InterPro" id="IPR001478">
    <property type="entry name" value="PDZ"/>
</dbReference>
<dbReference type="GO" id="GO:0008233">
    <property type="term" value="F:peptidase activity"/>
    <property type="evidence" value="ECO:0007669"/>
    <property type="project" value="UniProtKB-KW"/>
</dbReference>
<dbReference type="Pfam" id="PF17820">
    <property type="entry name" value="PDZ_6"/>
    <property type="match status" value="1"/>
</dbReference>
<organism evidence="3 4">
    <name type="scientific">Flavobacterium limicola</name>
    <dbReference type="NCBI Taxonomy" id="180441"/>
    <lineage>
        <taxon>Bacteria</taxon>
        <taxon>Pseudomonadati</taxon>
        <taxon>Bacteroidota</taxon>
        <taxon>Flavobacteriia</taxon>
        <taxon>Flavobacteriales</taxon>
        <taxon>Flavobacteriaceae</taxon>
        <taxon>Flavobacterium</taxon>
    </lineage>
</organism>
<dbReference type="InterPro" id="IPR021109">
    <property type="entry name" value="Peptidase_aspartic_dom_sf"/>
</dbReference>
<feature type="domain" description="PDZ" evidence="2">
    <location>
        <begin position="343"/>
        <end position="416"/>
    </location>
</feature>
<proteinExistence type="predicted"/>